<evidence type="ECO:0000256" key="1">
    <source>
        <dbReference type="ARBA" id="ARBA00001974"/>
    </source>
</evidence>
<dbReference type="GO" id="GO:0008720">
    <property type="term" value="F:D-lactate dehydrogenase (NAD+) activity"/>
    <property type="evidence" value="ECO:0007669"/>
    <property type="project" value="TreeGrafter"/>
</dbReference>
<feature type="domain" description="FAD-binding oxidoreductase/transferase type 4 C-terminal" evidence="5">
    <location>
        <begin position="1"/>
        <end position="82"/>
    </location>
</feature>
<protein>
    <submittedName>
        <fullName evidence="6">Oxidoreductase</fullName>
    </submittedName>
</protein>
<dbReference type="SUPFAM" id="SSF55103">
    <property type="entry name" value="FAD-linked oxidases, C-terminal domain"/>
    <property type="match status" value="1"/>
</dbReference>
<evidence type="ECO:0000256" key="4">
    <source>
        <dbReference type="ARBA" id="ARBA00023002"/>
    </source>
</evidence>
<proteinExistence type="predicted"/>
<dbReference type="InterPro" id="IPR016164">
    <property type="entry name" value="FAD-linked_Oxase-like_C"/>
</dbReference>
<dbReference type="PANTHER" id="PTHR11748:SF119">
    <property type="entry name" value="D-2-HYDROXYGLUTARATE DEHYDROGENASE"/>
    <property type="match status" value="1"/>
</dbReference>
<reference evidence="6" key="1">
    <citation type="submission" date="2020-01" db="EMBL/GenBank/DDBJ databases">
        <title>Insect and environment-associated Actinomycetes.</title>
        <authorList>
            <person name="Currrie C."/>
            <person name="Chevrette M."/>
            <person name="Carlson C."/>
            <person name="Stubbendieck R."/>
            <person name="Wendt-Pienkowski E."/>
        </authorList>
    </citation>
    <scope>NUCLEOTIDE SEQUENCE</scope>
    <source>
        <strain evidence="6">SID7499</strain>
    </source>
</reference>
<organism evidence="6">
    <name type="scientific">Streptomyces sp. SID7499</name>
    <dbReference type="NCBI Taxonomy" id="2706086"/>
    <lineage>
        <taxon>Bacteria</taxon>
        <taxon>Bacillati</taxon>
        <taxon>Actinomycetota</taxon>
        <taxon>Actinomycetes</taxon>
        <taxon>Kitasatosporales</taxon>
        <taxon>Streptomycetaceae</taxon>
        <taxon>Streptomyces</taxon>
    </lineage>
</organism>
<feature type="non-terminal residue" evidence="6">
    <location>
        <position position="1"/>
    </location>
</feature>
<dbReference type="AlphaFoldDB" id="A0A6G3XJT3"/>
<dbReference type="Pfam" id="PF02913">
    <property type="entry name" value="FAD-oxidase_C"/>
    <property type="match status" value="1"/>
</dbReference>
<evidence type="ECO:0000256" key="3">
    <source>
        <dbReference type="ARBA" id="ARBA00022827"/>
    </source>
</evidence>
<dbReference type="PANTHER" id="PTHR11748">
    <property type="entry name" value="D-LACTATE DEHYDROGENASE"/>
    <property type="match status" value="1"/>
</dbReference>
<dbReference type="GO" id="GO:0050660">
    <property type="term" value="F:flavin adenine dinucleotide binding"/>
    <property type="evidence" value="ECO:0007669"/>
    <property type="project" value="InterPro"/>
</dbReference>
<evidence type="ECO:0000259" key="5">
    <source>
        <dbReference type="Pfam" id="PF02913"/>
    </source>
</evidence>
<comment type="caution">
    <text evidence="6">The sequence shown here is derived from an EMBL/GenBank/DDBJ whole genome shotgun (WGS) entry which is preliminary data.</text>
</comment>
<keyword evidence="3" id="KW-0274">FAD</keyword>
<keyword evidence="4" id="KW-0560">Oxidoreductase</keyword>
<gene>
    <name evidence="6" type="ORF">G3M58_67895</name>
</gene>
<evidence type="ECO:0000313" key="6">
    <source>
        <dbReference type="EMBL" id="NEE18078.1"/>
    </source>
</evidence>
<dbReference type="GO" id="GO:1903457">
    <property type="term" value="P:lactate catabolic process"/>
    <property type="evidence" value="ECO:0007669"/>
    <property type="project" value="TreeGrafter"/>
</dbReference>
<dbReference type="GO" id="GO:0004458">
    <property type="term" value="F:D-lactate dehydrogenase (cytochrome) activity"/>
    <property type="evidence" value="ECO:0007669"/>
    <property type="project" value="TreeGrafter"/>
</dbReference>
<sequence>GDGCVHVRVDFDLITEAGVARFRRFSEETADLVVAHGGSLSGEHGDGQARAELLPRMYGSELVALFHRFKDLWDPDGGLNPGILARPAPLDANLRFAVLPQRPVDVEFGYPQDGGDFAGAVRRCVGVAKCRTTEASGAGVMCPSFRA</sequence>
<name>A0A6G3XJT3_9ACTN</name>
<accession>A0A6G3XJT3</accession>
<keyword evidence="2" id="KW-0285">Flavoprotein</keyword>
<evidence type="ECO:0000256" key="2">
    <source>
        <dbReference type="ARBA" id="ARBA00022630"/>
    </source>
</evidence>
<dbReference type="EMBL" id="JAAGMN010007114">
    <property type="protein sequence ID" value="NEE18078.1"/>
    <property type="molecule type" value="Genomic_DNA"/>
</dbReference>
<dbReference type="InterPro" id="IPR004113">
    <property type="entry name" value="FAD-bd_oxidored_4_C"/>
</dbReference>
<comment type="cofactor">
    <cofactor evidence="1">
        <name>FAD</name>
        <dbReference type="ChEBI" id="CHEBI:57692"/>
    </cofactor>
</comment>
<feature type="non-terminal residue" evidence="6">
    <location>
        <position position="147"/>
    </location>
</feature>